<evidence type="ECO:0000259" key="8">
    <source>
        <dbReference type="Pfam" id="PF06808"/>
    </source>
</evidence>
<feature type="transmembrane region" description="Helical" evidence="7">
    <location>
        <begin position="334"/>
        <end position="351"/>
    </location>
</feature>
<feature type="transmembrane region" description="Helical" evidence="7">
    <location>
        <begin position="170"/>
        <end position="194"/>
    </location>
</feature>
<evidence type="ECO:0000256" key="1">
    <source>
        <dbReference type="ARBA" id="ARBA00004429"/>
    </source>
</evidence>
<dbReference type="PIRSF" id="PIRSF006066">
    <property type="entry name" value="HI0050"/>
    <property type="match status" value="1"/>
</dbReference>
<feature type="transmembrane region" description="Helical" evidence="7">
    <location>
        <begin position="311"/>
        <end position="329"/>
    </location>
</feature>
<keyword evidence="4 7" id="KW-0812">Transmembrane</keyword>
<keyword evidence="10" id="KW-1185">Reference proteome</keyword>
<dbReference type="Pfam" id="PF06808">
    <property type="entry name" value="DctM"/>
    <property type="match status" value="1"/>
</dbReference>
<feature type="domain" description="TRAP C4-dicarboxylate transport system permease DctM subunit" evidence="8">
    <location>
        <begin position="10"/>
        <end position="414"/>
    </location>
</feature>
<dbReference type="PANTHER" id="PTHR33362:SF5">
    <property type="entry name" value="C4-DICARBOXYLATE TRAP TRANSPORTER LARGE PERMEASE PROTEIN DCTM"/>
    <property type="match status" value="1"/>
</dbReference>
<dbReference type="NCBIfam" id="TIGR00786">
    <property type="entry name" value="dctM"/>
    <property type="match status" value="1"/>
</dbReference>
<comment type="subunit">
    <text evidence="7">The complex comprises the extracytoplasmic solute receptor protein and the two transmembrane proteins.</text>
</comment>
<keyword evidence="7" id="KW-0813">Transport</keyword>
<feature type="transmembrane region" description="Helical" evidence="7">
    <location>
        <begin position="240"/>
        <end position="258"/>
    </location>
</feature>
<reference evidence="9" key="1">
    <citation type="submission" date="2020-12" db="EMBL/GenBank/DDBJ databases">
        <title>Bacterial taxonomy.</title>
        <authorList>
            <person name="Pan X."/>
        </authorList>
    </citation>
    <scope>NUCLEOTIDE SEQUENCE</scope>
    <source>
        <strain evidence="9">B2012</strain>
    </source>
</reference>
<evidence type="ECO:0000256" key="6">
    <source>
        <dbReference type="ARBA" id="ARBA00023136"/>
    </source>
</evidence>
<protein>
    <recommendedName>
        <fullName evidence="7">TRAP transporter large permease protein</fullName>
    </recommendedName>
</protein>
<accession>A0A934IN27</accession>
<feature type="transmembrane region" description="Helical" evidence="7">
    <location>
        <begin position="270"/>
        <end position="291"/>
    </location>
</feature>
<organism evidence="9 10">
    <name type="scientific">Acuticoccus mangrovi</name>
    <dbReference type="NCBI Taxonomy" id="2796142"/>
    <lineage>
        <taxon>Bacteria</taxon>
        <taxon>Pseudomonadati</taxon>
        <taxon>Pseudomonadota</taxon>
        <taxon>Alphaproteobacteria</taxon>
        <taxon>Hyphomicrobiales</taxon>
        <taxon>Amorphaceae</taxon>
        <taxon>Acuticoccus</taxon>
    </lineage>
</organism>
<dbReference type="AlphaFoldDB" id="A0A934IN27"/>
<evidence type="ECO:0000256" key="7">
    <source>
        <dbReference type="RuleBase" id="RU369079"/>
    </source>
</evidence>
<sequence>MIVTLAALPVALLALGAPVFIVFLAGAIATIAWVLPVPPIIIQQTVFGSLSNYALLAVPFFLFAGELMRRSGIADRLVDFAIAAVGRVPGSMGLTTIGAGTVLGAVSGSSPATVAALGKTLYPGLLRTRHSPSEAAGLIASSASVAIVIPPSIAMILYGAAAEQSIAKLFIAGVPAGLLIAGLMALWVVGVALVRGSASEHRFVAAIAVRAFLRAVPGLLMPVFVLGGIVAGWFSPTEAGGFAALYAILVGILVHRSLSLSELLEAAAEAAVLSAQILIIVAAAGVFSYLLTTQQVPQALIGWVGGLGLNAWQFLLAVNLLLLAVGCLLDPTSAILVLSPLLVPMATSLGIDPIHFGIVMTVNLAIGMFTPPFGLNVFVAQSVLGLPLGTIFRGVLPFAIVQILALAIITYWPPLTLAITRLV</sequence>
<keyword evidence="2" id="KW-1003">Cell membrane</keyword>
<evidence type="ECO:0000256" key="3">
    <source>
        <dbReference type="ARBA" id="ARBA00022519"/>
    </source>
</evidence>
<comment type="similarity">
    <text evidence="7">Belongs to the TRAP transporter large permease family.</text>
</comment>
<feature type="transmembrane region" description="Helical" evidence="7">
    <location>
        <begin position="135"/>
        <end position="158"/>
    </location>
</feature>
<keyword evidence="6 7" id="KW-0472">Membrane</keyword>
<keyword evidence="3 7" id="KW-0997">Cell inner membrane</keyword>
<feature type="transmembrane region" description="Helical" evidence="7">
    <location>
        <begin position="215"/>
        <end position="234"/>
    </location>
</feature>
<evidence type="ECO:0000313" key="9">
    <source>
        <dbReference type="EMBL" id="MBJ3774915.1"/>
    </source>
</evidence>
<dbReference type="GO" id="GO:0022857">
    <property type="term" value="F:transmembrane transporter activity"/>
    <property type="evidence" value="ECO:0007669"/>
    <property type="project" value="UniProtKB-UniRule"/>
</dbReference>
<dbReference type="GO" id="GO:0005886">
    <property type="term" value="C:plasma membrane"/>
    <property type="evidence" value="ECO:0007669"/>
    <property type="project" value="UniProtKB-SubCell"/>
</dbReference>
<dbReference type="InterPro" id="IPR004681">
    <property type="entry name" value="TRAP_DctM"/>
</dbReference>
<dbReference type="RefSeq" id="WP_198880821.1">
    <property type="nucleotide sequence ID" value="NZ_JAEKJA010000003.1"/>
</dbReference>
<comment type="function">
    <text evidence="7">Part of the tripartite ATP-independent periplasmic (TRAP) transport system.</text>
</comment>
<evidence type="ECO:0000256" key="4">
    <source>
        <dbReference type="ARBA" id="ARBA00022692"/>
    </source>
</evidence>
<evidence type="ECO:0000256" key="2">
    <source>
        <dbReference type="ARBA" id="ARBA00022475"/>
    </source>
</evidence>
<proteinExistence type="inferred from homology"/>
<dbReference type="EMBL" id="JAEKJA010000003">
    <property type="protein sequence ID" value="MBJ3774915.1"/>
    <property type="molecule type" value="Genomic_DNA"/>
</dbReference>
<feature type="transmembrane region" description="Helical" evidence="7">
    <location>
        <begin position="12"/>
        <end position="35"/>
    </location>
</feature>
<feature type="transmembrane region" description="Helical" evidence="7">
    <location>
        <begin position="41"/>
        <end position="63"/>
    </location>
</feature>
<evidence type="ECO:0000256" key="5">
    <source>
        <dbReference type="ARBA" id="ARBA00022989"/>
    </source>
</evidence>
<feature type="transmembrane region" description="Helical" evidence="7">
    <location>
        <begin position="357"/>
        <end position="379"/>
    </location>
</feature>
<comment type="caution">
    <text evidence="9">The sequence shown here is derived from an EMBL/GenBank/DDBJ whole genome shotgun (WGS) entry which is preliminary data.</text>
</comment>
<feature type="transmembrane region" description="Helical" evidence="7">
    <location>
        <begin position="391"/>
        <end position="412"/>
    </location>
</feature>
<dbReference type="Proteomes" id="UP000609531">
    <property type="component" value="Unassembled WGS sequence"/>
</dbReference>
<dbReference type="PANTHER" id="PTHR33362">
    <property type="entry name" value="SIALIC ACID TRAP TRANSPORTER PERMEASE PROTEIN SIAT-RELATED"/>
    <property type="match status" value="1"/>
</dbReference>
<comment type="subcellular location">
    <subcellularLocation>
        <location evidence="1 7">Cell inner membrane</location>
        <topology evidence="1 7">Multi-pass membrane protein</topology>
    </subcellularLocation>
</comment>
<gene>
    <name evidence="9" type="ORF">JCR33_04405</name>
</gene>
<name>A0A934IN27_9HYPH</name>
<evidence type="ECO:0000313" key="10">
    <source>
        <dbReference type="Proteomes" id="UP000609531"/>
    </source>
</evidence>
<keyword evidence="5 7" id="KW-1133">Transmembrane helix</keyword>
<dbReference type="InterPro" id="IPR010656">
    <property type="entry name" value="DctM"/>
</dbReference>